<dbReference type="AlphaFoldDB" id="A0A1D1VJ57"/>
<keyword evidence="2" id="KW-0677">Repeat</keyword>
<dbReference type="InterPro" id="IPR000626">
    <property type="entry name" value="Ubiquitin-like_dom"/>
</dbReference>
<dbReference type="Gene3D" id="3.80.10.10">
    <property type="entry name" value="Ribonuclease Inhibitor"/>
    <property type="match status" value="2"/>
</dbReference>
<comment type="caution">
    <text evidence="4">The sequence shown here is derived from an EMBL/GenBank/DDBJ whole genome shotgun (WGS) entry which is preliminary data.</text>
</comment>
<dbReference type="Pfam" id="PF14560">
    <property type="entry name" value="Ubiquitin_2"/>
    <property type="match status" value="1"/>
</dbReference>
<evidence type="ECO:0000256" key="2">
    <source>
        <dbReference type="ARBA" id="ARBA00022737"/>
    </source>
</evidence>
<dbReference type="GO" id="GO:0005737">
    <property type="term" value="C:cytoplasm"/>
    <property type="evidence" value="ECO:0007669"/>
    <property type="project" value="TreeGrafter"/>
</dbReference>
<keyword evidence="1" id="KW-0433">Leucine-rich repeat</keyword>
<dbReference type="SUPFAM" id="SSF52058">
    <property type="entry name" value="L domain-like"/>
    <property type="match status" value="1"/>
</dbReference>
<feature type="domain" description="Ubiquitin-like" evidence="3">
    <location>
        <begin position="394"/>
        <end position="458"/>
    </location>
</feature>
<evidence type="ECO:0000313" key="4">
    <source>
        <dbReference type="EMBL" id="GAV00133.1"/>
    </source>
</evidence>
<dbReference type="SUPFAM" id="SSF54236">
    <property type="entry name" value="Ubiquitin-like"/>
    <property type="match status" value="1"/>
</dbReference>
<gene>
    <name evidence="4" type="primary">RvY_11024-1</name>
    <name evidence="4" type="synonym">RvY_11024.1</name>
    <name evidence="4" type="ORF">RvY_11024</name>
</gene>
<proteinExistence type="predicted"/>
<dbReference type="InterPro" id="IPR032675">
    <property type="entry name" value="LRR_dom_sf"/>
</dbReference>
<organism evidence="4 5">
    <name type="scientific">Ramazzottius varieornatus</name>
    <name type="common">Water bear</name>
    <name type="synonym">Tardigrade</name>
    <dbReference type="NCBI Taxonomy" id="947166"/>
    <lineage>
        <taxon>Eukaryota</taxon>
        <taxon>Metazoa</taxon>
        <taxon>Ecdysozoa</taxon>
        <taxon>Tardigrada</taxon>
        <taxon>Eutardigrada</taxon>
        <taxon>Parachela</taxon>
        <taxon>Hypsibioidea</taxon>
        <taxon>Ramazzottiidae</taxon>
        <taxon>Ramazzottius</taxon>
    </lineage>
</organism>
<dbReference type="Pfam" id="PF13516">
    <property type="entry name" value="LRR_6"/>
    <property type="match status" value="1"/>
</dbReference>
<dbReference type="PROSITE" id="PS51450">
    <property type="entry name" value="LRR"/>
    <property type="match status" value="2"/>
</dbReference>
<reference evidence="4 5" key="1">
    <citation type="journal article" date="2016" name="Nat. Commun.">
        <title>Extremotolerant tardigrade genome and improved radiotolerance of human cultured cells by tardigrade-unique protein.</title>
        <authorList>
            <person name="Hashimoto T."/>
            <person name="Horikawa D.D."/>
            <person name="Saito Y."/>
            <person name="Kuwahara H."/>
            <person name="Kozuka-Hata H."/>
            <person name="Shin-I T."/>
            <person name="Minakuchi Y."/>
            <person name="Ohishi K."/>
            <person name="Motoyama A."/>
            <person name="Aizu T."/>
            <person name="Enomoto A."/>
            <person name="Kondo K."/>
            <person name="Tanaka S."/>
            <person name="Hara Y."/>
            <person name="Koshikawa S."/>
            <person name="Sagara H."/>
            <person name="Miura T."/>
            <person name="Yokobori S."/>
            <person name="Miyagawa K."/>
            <person name="Suzuki Y."/>
            <person name="Kubo T."/>
            <person name="Oyama M."/>
            <person name="Kohara Y."/>
            <person name="Fujiyama A."/>
            <person name="Arakawa K."/>
            <person name="Katayama T."/>
            <person name="Toyoda A."/>
            <person name="Kunieda T."/>
        </authorList>
    </citation>
    <scope>NUCLEOTIDE SEQUENCE [LARGE SCALE GENOMIC DNA]</scope>
    <source>
        <strain evidence="4 5">YOKOZUNA-1</strain>
    </source>
</reference>
<dbReference type="InterPro" id="IPR029071">
    <property type="entry name" value="Ubiquitin-like_domsf"/>
</dbReference>
<dbReference type="EMBL" id="BDGG01000006">
    <property type="protein sequence ID" value="GAV00133.1"/>
    <property type="molecule type" value="Genomic_DNA"/>
</dbReference>
<dbReference type="Pfam" id="PF00560">
    <property type="entry name" value="LRR_1"/>
    <property type="match status" value="1"/>
</dbReference>
<dbReference type="STRING" id="947166.A0A1D1VJ57"/>
<accession>A0A1D1VJ57</accession>
<dbReference type="OrthoDB" id="5855206at2759"/>
<dbReference type="InterPro" id="IPR001611">
    <property type="entry name" value="Leu-rich_rpt"/>
</dbReference>
<evidence type="ECO:0000313" key="5">
    <source>
        <dbReference type="Proteomes" id="UP000186922"/>
    </source>
</evidence>
<dbReference type="Proteomes" id="UP000186922">
    <property type="component" value="Unassembled WGS sequence"/>
</dbReference>
<protein>
    <recommendedName>
        <fullName evidence="3">Ubiquitin-like domain-containing protein</fullName>
    </recommendedName>
</protein>
<dbReference type="Gene3D" id="3.10.20.90">
    <property type="entry name" value="Phosphatidylinositol 3-kinase Catalytic Subunit, Chain A, domain 1"/>
    <property type="match status" value="1"/>
</dbReference>
<dbReference type="PANTHER" id="PTHR15454">
    <property type="entry name" value="NISCHARIN RELATED"/>
    <property type="match status" value="1"/>
</dbReference>
<keyword evidence="5" id="KW-1185">Reference proteome</keyword>
<evidence type="ECO:0000259" key="3">
    <source>
        <dbReference type="Pfam" id="PF14560"/>
    </source>
</evidence>
<evidence type="ECO:0000256" key="1">
    <source>
        <dbReference type="ARBA" id="ARBA00022614"/>
    </source>
</evidence>
<name>A0A1D1VJ57_RAMVA</name>
<sequence>MEGATGHNDEATSFLTALQQKYSDEDYRVLFGNLICQERQRQEKENAPATPEKRRNFMYPPYVVLQNFRINRVEPYEQLSEWCRHLTEIDLSFNQLSKWHEVAPLVRSIPSLESLNLSFNPLKEIRPEDLRTVEWSHGGWSNRQIKRLILNGTEIDWHVVVALLHILIGVEELHLSLNAYSTLTSTLTSPRPAESTFTVRELHIDSNQLVSWQSLMAIGQMFPALQTLFASQNPLRDLGEADDEELVVSFSVLRKLHVNQIEVEGWEALDKLHCIPRLRDLRLLGTKLWDADQPHTVPGSPSKSSILHMTPRQHVIARLPRVDVLNGTSIDSLERMDAERAFLRHFHGHDPAPRRYADLQAKHGLLTPLKEVDLGAPAMVDIMLSGPTFSKRPYRLNIRQSVGQLKKNLQSISGLSPSKYRLFYVDAEMETYQGHEELKYSTRALHSYHMADGDQIIIEPK</sequence>